<sequence>MRFHPVLHVYKLHDGTDFGAACGTPIKAPYAGTVSAAYFNAGYGNRLMLDHGVVDGRRVVSGFNHATSYRVGVGDRVAKGEVIGYVGTTGYSTGCHLHLMVWLNGQMVNPMSWY</sequence>
<evidence type="ECO:0000259" key="1">
    <source>
        <dbReference type="Pfam" id="PF01551"/>
    </source>
</evidence>
<dbReference type="CDD" id="cd12797">
    <property type="entry name" value="M23_peptidase"/>
    <property type="match status" value="1"/>
</dbReference>
<dbReference type="InterPro" id="IPR011055">
    <property type="entry name" value="Dup_hybrid_motif"/>
</dbReference>
<dbReference type="InterPro" id="IPR016047">
    <property type="entry name" value="M23ase_b-sheet_dom"/>
</dbReference>
<proteinExistence type="predicted"/>
<feature type="domain" description="M23ase beta-sheet core" evidence="1">
    <location>
        <begin position="12"/>
        <end position="110"/>
    </location>
</feature>
<dbReference type="KEGG" id="mik:FOE78_10385"/>
<gene>
    <name evidence="2" type="ORF">FOE78_10385</name>
</gene>
<dbReference type="Pfam" id="PF01551">
    <property type="entry name" value="Peptidase_M23"/>
    <property type="match status" value="1"/>
</dbReference>
<dbReference type="OrthoDB" id="1099523at2"/>
<dbReference type="InterPro" id="IPR050570">
    <property type="entry name" value="Cell_wall_metabolism_enzyme"/>
</dbReference>
<accession>A0A516Q5M8</accession>
<dbReference type="Proteomes" id="UP000319263">
    <property type="component" value="Chromosome"/>
</dbReference>
<evidence type="ECO:0000313" key="2">
    <source>
        <dbReference type="EMBL" id="QDP98724.1"/>
    </source>
</evidence>
<dbReference type="GO" id="GO:0004222">
    <property type="term" value="F:metalloendopeptidase activity"/>
    <property type="evidence" value="ECO:0007669"/>
    <property type="project" value="TreeGrafter"/>
</dbReference>
<keyword evidence="3" id="KW-1185">Reference proteome</keyword>
<dbReference type="PANTHER" id="PTHR21666:SF270">
    <property type="entry name" value="MUREIN HYDROLASE ACTIVATOR ENVC"/>
    <property type="match status" value="1"/>
</dbReference>
<evidence type="ECO:0000313" key="3">
    <source>
        <dbReference type="Proteomes" id="UP000319263"/>
    </source>
</evidence>
<dbReference type="PANTHER" id="PTHR21666">
    <property type="entry name" value="PEPTIDASE-RELATED"/>
    <property type="match status" value="1"/>
</dbReference>
<dbReference type="SUPFAM" id="SSF51261">
    <property type="entry name" value="Duplicated hybrid motif"/>
    <property type="match status" value="1"/>
</dbReference>
<dbReference type="AlphaFoldDB" id="A0A516Q5M8"/>
<organism evidence="2 3">
    <name type="scientific">Microlunatus elymi</name>
    <dbReference type="NCBI Taxonomy" id="2596828"/>
    <lineage>
        <taxon>Bacteria</taxon>
        <taxon>Bacillati</taxon>
        <taxon>Actinomycetota</taxon>
        <taxon>Actinomycetes</taxon>
        <taxon>Propionibacteriales</taxon>
        <taxon>Propionibacteriaceae</taxon>
        <taxon>Microlunatus</taxon>
    </lineage>
</organism>
<name>A0A516Q5M8_9ACTN</name>
<dbReference type="Gene3D" id="2.70.70.10">
    <property type="entry name" value="Glucose Permease (Domain IIA)"/>
    <property type="match status" value="1"/>
</dbReference>
<dbReference type="EMBL" id="CP041692">
    <property type="protein sequence ID" value="QDP98724.1"/>
    <property type="molecule type" value="Genomic_DNA"/>
</dbReference>
<reference evidence="2 3" key="1">
    <citation type="submission" date="2019-07" db="EMBL/GenBank/DDBJ databases">
        <title>Microlunatus dokdonensis sp. nov. isolated from the rhizospheric soil of the wild plant Elymus tsukushiensis.</title>
        <authorList>
            <person name="Ghim S.-Y."/>
            <person name="Hwang Y.-J."/>
            <person name="Son J.-S."/>
            <person name="Shin J.-H."/>
        </authorList>
    </citation>
    <scope>NUCLEOTIDE SEQUENCE [LARGE SCALE GENOMIC DNA]</scope>
    <source>
        <strain evidence="2 3">KUDC0627</strain>
    </source>
</reference>
<protein>
    <submittedName>
        <fullName evidence="2">M23 family metallopeptidase</fullName>
    </submittedName>
</protein>